<proteinExistence type="predicted"/>
<dbReference type="EMBL" id="CP089983">
    <property type="protein sequence ID" value="WXB09564.1"/>
    <property type="molecule type" value="Genomic_DNA"/>
</dbReference>
<evidence type="ECO:0000256" key="1">
    <source>
        <dbReference type="SAM" id="MobiDB-lite"/>
    </source>
</evidence>
<accession>A0ABZ2LF50</accession>
<dbReference type="Proteomes" id="UP001374803">
    <property type="component" value="Chromosome"/>
</dbReference>
<protein>
    <submittedName>
        <fullName evidence="2">Uncharacterized protein</fullName>
    </submittedName>
</protein>
<feature type="compositionally biased region" description="Low complexity" evidence="1">
    <location>
        <begin position="33"/>
        <end position="42"/>
    </location>
</feature>
<keyword evidence="3" id="KW-1185">Reference proteome</keyword>
<sequence>MILSAAAVMALNVAACSGGPDGPRDTGKRNDQKAPPAQTAAPTQPPTAKPPAPPTEPTTPEPLADAGQPANPEPLADAGKSVYQTCLDFADALAKASARCGWATYEDEYAGQKRLCPLVSKIRDESSLRQTCIPSLETISCEDLRANKTDPSCQNPVS</sequence>
<dbReference type="RefSeq" id="WP_394839235.1">
    <property type="nucleotide sequence ID" value="NZ_CP089929.1"/>
</dbReference>
<feature type="compositionally biased region" description="Basic and acidic residues" evidence="1">
    <location>
        <begin position="22"/>
        <end position="32"/>
    </location>
</feature>
<reference evidence="2" key="1">
    <citation type="submission" date="2021-12" db="EMBL/GenBank/DDBJ databases">
        <title>Discovery of the Pendulisporaceae a myxobacterial family with distinct sporulation behavior and unique specialized metabolism.</title>
        <authorList>
            <person name="Garcia R."/>
            <person name="Popoff A."/>
            <person name="Bader C.D."/>
            <person name="Loehr J."/>
            <person name="Walesch S."/>
            <person name="Walt C."/>
            <person name="Boldt J."/>
            <person name="Bunk B."/>
            <person name="Haeckl F.J.F.P.J."/>
            <person name="Gunesch A.P."/>
            <person name="Birkelbach J."/>
            <person name="Nuebel U."/>
            <person name="Pietschmann T."/>
            <person name="Bach T."/>
            <person name="Mueller R."/>
        </authorList>
    </citation>
    <scope>NUCLEOTIDE SEQUENCE</scope>
    <source>
        <strain evidence="2">MSr11367</strain>
    </source>
</reference>
<evidence type="ECO:0000313" key="3">
    <source>
        <dbReference type="Proteomes" id="UP001374803"/>
    </source>
</evidence>
<organism evidence="2 3">
    <name type="scientific">Pendulispora rubella</name>
    <dbReference type="NCBI Taxonomy" id="2741070"/>
    <lineage>
        <taxon>Bacteria</taxon>
        <taxon>Pseudomonadati</taxon>
        <taxon>Myxococcota</taxon>
        <taxon>Myxococcia</taxon>
        <taxon>Myxococcales</taxon>
        <taxon>Sorangiineae</taxon>
        <taxon>Pendulisporaceae</taxon>
        <taxon>Pendulispora</taxon>
    </lineage>
</organism>
<feature type="compositionally biased region" description="Pro residues" evidence="1">
    <location>
        <begin position="43"/>
        <end position="60"/>
    </location>
</feature>
<name>A0ABZ2LF50_9BACT</name>
<gene>
    <name evidence="2" type="ORF">LVJ94_20325</name>
</gene>
<evidence type="ECO:0000313" key="2">
    <source>
        <dbReference type="EMBL" id="WXB09564.1"/>
    </source>
</evidence>
<feature type="region of interest" description="Disordered" evidence="1">
    <location>
        <begin position="15"/>
        <end position="77"/>
    </location>
</feature>